<dbReference type="InterPro" id="IPR012677">
    <property type="entry name" value="Nucleotide-bd_a/b_plait_sf"/>
</dbReference>
<evidence type="ECO:0000259" key="2">
    <source>
        <dbReference type="PROSITE" id="PS50102"/>
    </source>
</evidence>
<dbReference type="CDD" id="cd00590">
    <property type="entry name" value="RRM_SF"/>
    <property type="match status" value="1"/>
</dbReference>
<dbReference type="AlphaFoldDB" id="A0A1R2D249"/>
<dbReference type="Gene3D" id="3.30.70.330">
    <property type="match status" value="1"/>
</dbReference>
<evidence type="ECO:0000313" key="3">
    <source>
        <dbReference type="EMBL" id="OMJ95280.1"/>
    </source>
</evidence>
<keyword evidence="1" id="KW-0694">RNA-binding</keyword>
<dbReference type="GO" id="GO:0003723">
    <property type="term" value="F:RNA binding"/>
    <property type="evidence" value="ECO:0007669"/>
    <property type="project" value="UniProtKB-UniRule"/>
</dbReference>
<reference evidence="3 4" key="1">
    <citation type="submission" date="2016-11" db="EMBL/GenBank/DDBJ databases">
        <title>The macronuclear genome of Stentor coeruleus: a giant cell with tiny introns.</title>
        <authorList>
            <person name="Slabodnick M."/>
            <person name="Ruby J.G."/>
            <person name="Reiff S.B."/>
            <person name="Swart E.C."/>
            <person name="Gosai S."/>
            <person name="Prabakaran S."/>
            <person name="Witkowska E."/>
            <person name="Larue G.E."/>
            <person name="Fisher S."/>
            <person name="Freeman R.M."/>
            <person name="Gunawardena J."/>
            <person name="Chu W."/>
            <person name="Stover N.A."/>
            <person name="Gregory B.D."/>
            <person name="Nowacki M."/>
            <person name="Derisi J."/>
            <person name="Roy S.W."/>
            <person name="Marshall W.F."/>
            <person name="Sood P."/>
        </authorList>
    </citation>
    <scope>NUCLEOTIDE SEQUENCE [LARGE SCALE GENOMIC DNA]</scope>
    <source>
        <strain evidence="3">WM001</strain>
    </source>
</reference>
<gene>
    <name evidence="3" type="ORF">SteCoe_1336</name>
</gene>
<dbReference type="InterPro" id="IPR035979">
    <property type="entry name" value="RBD_domain_sf"/>
</dbReference>
<dbReference type="SMART" id="SM00360">
    <property type="entry name" value="RRM"/>
    <property type="match status" value="1"/>
</dbReference>
<evidence type="ECO:0000313" key="4">
    <source>
        <dbReference type="Proteomes" id="UP000187209"/>
    </source>
</evidence>
<keyword evidence="4" id="KW-1185">Reference proteome</keyword>
<dbReference type="Pfam" id="PF00076">
    <property type="entry name" value="RRM_1"/>
    <property type="match status" value="1"/>
</dbReference>
<accession>A0A1R2D249</accession>
<feature type="domain" description="RRM" evidence="2">
    <location>
        <begin position="12"/>
        <end position="89"/>
    </location>
</feature>
<dbReference type="PROSITE" id="PS50102">
    <property type="entry name" value="RRM"/>
    <property type="match status" value="1"/>
</dbReference>
<protein>
    <recommendedName>
        <fullName evidence="2">RRM domain-containing protein</fullName>
    </recommendedName>
</protein>
<sequence>MMAMATNWSRESTVYVKGIDANLSKAQAQGLFLEICKFKKFMLSSSKFDKYMTYALIEYEDPQTAENAISLISGKKVNNFTLEASKYKPKTSKTIENKSEVYNNIKDKIQEIYEFGLKRIAASLPVQEKTKENFKVVVEETINMDMPVSQVMEILSKKLAMDCPEILNKGRRNLRKLGIEQLYSLLYEDSAWVAFLGYLKNND</sequence>
<dbReference type="InterPro" id="IPR000504">
    <property type="entry name" value="RRM_dom"/>
</dbReference>
<evidence type="ECO:0000256" key="1">
    <source>
        <dbReference type="PROSITE-ProRule" id="PRU00176"/>
    </source>
</evidence>
<dbReference type="Proteomes" id="UP000187209">
    <property type="component" value="Unassembled WGS sequence"/>
</dbReference>
<proteinExistence type="predicted"/>
<name>A0A1R2D249_9CILI</name>
<dbReference type="SUPFAM" id="SSF54928">
    <property type="entry name" value="RNA-binding domain, RBD"/>
    <property type="match status" value="1"/>
</dbReference>
<organism evidence="3 4">
    <name type="scientific">Stentor coeruleus</name>
    <dbReference type="NCBI Taxonomy" id="5963"/>
    <lineage>
        <taxon>Eukaryota</taxon>
        <taxon>Sar</taxon>
        <taxon>Alveolata</taxon>
        <taxon>Ciliophora</taxon>
        <taxon>Postciliodesmatophora</taxon>
        <taxon>Heterotrichea</taxon>
        <taxon>Heterotrichida</taxon>
        <taxon>Stentoridae</taxon>
        <taxon>Stentor</taxon>
    </lineage>
</organism>
<dbReference type="EMBL" id="MPUH01000014">
    <property type="protein sequence ID" value="OMJ95280.1"/>
    <property type="molecule type" value="Genomic_DNA"/>
</dbReference>
<comment type="caution">
    <text evidence="3">The sequence shown here is derived from an EMBL/GenBank/DDBJ whole genome shotgun (WGS) entry which is preliminary data.</text>
</comment>